<dbReference type="GO" id="GO:0016787">
    <property type="term" value="F:hydrolase activity"/>
    <property type="evidence" value="ECO:0007669"/>
    <property type="project" value="UniProtKB-KW"/>
</dbReference>
<dbReference type="PANTHER" id="PTHR11559">
    <property type="entry name" value="CARBOXYLESTERASE"/>
    <property type="match status" value="1"/>
</dbReference>
<keyword evidence="2 3" id="KW-0378">Hydrolase</keyword>
<dbReference type="RefSeq" id="WP_164268884.1">
    <property type="nucleotide sequence ID" value="NZ_JAAGMS010000017.1"/>
</dbReference>
<sequence>MDVFTTKSGRVRGRRAARDGGIVAVLGVPYAAPPFGARRFREPQPAEPWDGVRDCTAFGPVAPQSAELPGAPSWSPGDEDILTLNVWTPAEGPGDLPVLVWIHGGAYVFGSSAQPDFDGTALAGGGLVVVTLNSRLGFEGFGHVPDADSDADADTGSALLVPGADSVLPVPVSGAAAFPDNRGLLDQIAALEWVRDNISAFGGSPDRVTLAGQSSGATSVACLTVADRARGLFRRAVLHSAVNAFATVEQAARTTAEVAAAAGVPATRAGLLAAPPEALVAATDRVCERYAQDPGSGQRHYDPAIYGPVADGVLLTADPLEALAAGAGGAVELLVCHTTEEYWLLDAVGSSAKITSEEQLAAFAADFGLPASLVEGHRERLPDAPLLDVYLSLYSGLLFAEYSTRLAEAHALAGGRAFLARFDRRRDRAGGRVRAWHCADIPFAFGNLHDESVHFLVGGPPGAADQELSRRMARAWAGFAAHGDPGWAPLDGPAGGGETVRVWRTEEEEAADAARRPGGARRADGVRRVEDDRGAEHGFRDLWRTAGLPLLAP</sequence>
<dbReference type="Proteomes" id="UP000470951">
    <property type="component" value="Unassembled WGS sequence"/>
</dbReference>
<accession>A0A7K3R3K1</accession>
<dbReference type="InterPro" id="IPR029058">
    <property type="entry name" value="AB_hydrolase_fold"/>
</dbReference>
<evidence type="ECO:0000256" key="3">
    <source>
        <dbReference type="RuleBase" id="RU361235"/>
    </source>
</evidence>
<dbReference type="SUPFAM" id="SSF53474">
    <property type="entry name" value="alpha/beta-Hydrolases"/>
    <property type="match status" value="1"/>
</dbReference>
<proteinExistence type="inferred from homology"/>
<dbReference type="InterPro" id="IPR050309">
    <property type="entry name" value="Type-B_Carboxylest/Lipase"/>
</dbReference>
<protein>
    <recommendedName>
        <fullName evidence="3">Carboxylic ester hydrolase</fullName>
        <ecNumber evidence="3">3.1.1.-</ecNumber>
    </recommendedName>
</protein>
<feature type="domain" description="Carboxylesterase type B" evidence="5">
    <location>
        <begin position="175"/>
        <end position="486"/>
    </location>
</feature>
<feature type="region of interest" description="Disordered" evidence="4">
    <location>
        <begin position="508"/>
        <end position="531"/>
    </location>
</feature>
<dbReference type="InterPro" id="IPR002018">
    <property type="entry name" value="CarbesteraseB"/>
</dbReference>
<evidence type="ECO:0000256" key="1">
    <source>
        <dbReference type="ARBA" id="ARBA00005964"/>
    </source>
</evidence>
<dbReference type="Pfam" id="PF00135">
    <property type="entry name" value="COesterase"/>
    <property type="match status" value="2"/>
</dbReference>
<name>A0A7K3R3K1_STRAQ</name>
<organism evidence="6 7">
    <name type="scientific">Streptomyces anulatus</name>
    <name type="common">Streptomyces chrysomallus</name>
    <dbReference type="NCBI Taxonomy" id="1892"/>
    <lineage>
        <taxon>Bacteria</taxon>
        <taxon>Bacillati</taxon>
        <taxon>Actinomycetota</taxon>
        <taxon>Actinomycetes</taxon>
        <taxon>Kitasatosporales</taxon>
        <taxon>Streptomycetaceae</taxon>
        <taxon>Streptomyces</taxon>
    </lineage>
</organism>
<reference evidence="6 7" key="1">
    <citation type="submission" date="2020-01" db="EMBL/GenBank/DDBJ databases">
        <title>Insect and environment-associated Actinomycetes.</title>
        <authorList>
            <person name="Currrie C."/>
            <person name="Chevrette M."/>
            <person name="Carlson C."/>
            <person name="Stubbendieck R."/>
            <person name="Wendt-Pienkowski E."/>
        </authorList>
    </citation>
    <scope>NUCLEOTIDE SEQUENCE [LARGE SCALE GENOMIC DNA]</scope>
    <source>
        <strain evidence="6 7">SID7903</strain>
    </source>
</reference>
<feature type="compositionally biased region" description="Basic and acidic residues" evidence="4">
    <location>
        <begin position="521"/>
        <end position="531"/>
    </location>
</feature>
<dbReference type="EC" id="3.1.1.-" evidence="3"/>
<evidence type="ECO:0000313" key="6">
    <source>
        <dbReference type="EMBL" id="NEB96747.1"/>
    </source>
</evidence>
<evidence type="ECO:0000259" key="5">
    <source>
        <dbReference type="Pfam" id="PF00135"/>
    </source>
</evidence>
<feature type="domain" description="Carboxylesterase type B" evidence="5">
    <location>
        <begin position="3"/>
        <end position="147"/>
    </location>
</feature>
<evidence type="ECO:0000256" key="4">
    <source>
        <dbReference type="SAM" id="MobiDB-lite"/>
    </source>
</evidence>
<dbReference type="EMBL" id="JAAGMS010000017">
    <property type="protein sequence ID" value="NEB96747.1"/>
    <property type="molecule type" value="Genomic_DNA"/>
</dbReference>
<dbReference type="PROSITE" id="PS00122">
    <property type="entry name" value="CARBOXYLESTERASE_B_1"/>
    <property type="match status" value="1"/>
</dbReference>
<dbReference type="InterPro" id="IPR019826">
    <property type="entry name" value="Carboxylesterase_B_AS"/>
</dbReference>
<comment type="similarity">
    <text evidence="1 3">Belongs to the type-B carboxylesterase/lipase family.</text>
</comment>
<comment type="caution">
    <text evidence="6">The sequence shown here is derived from an EMBL/GenBank/DDBJ whole genome shotgun (WGS) entry which is preliminary data.</text>
</comment>
<dbReference type="AlphaFoldDB" id="A0A7K3R3K1"/>
<gene>
    <name evidence="6" type="ORF">G3I58_01775</name>
</gene>
<evidence type="ECO:0000256" key="2">
    <source>
        <dbReference type="ARBA" id="ARBA00022801"/>
    </source>
</evidence>
<evidence type="ECO:0000313" key="7">
    <source>
        <dbReference type="Proteomes" id="UP000470951"/>
    </source>
</evidence>
<dbReference type="Gene3D" id="3.40.50.1820">
    <property type="entry name" value="alpha/beta hydrolase"/>
    <property type="match status" value="1"/>
</dbReference>